<feature type="active site" description="Nucleophile" evidence="9">
    <location>
        <position position="85"/>
    </location>
</feature>
<feature type="domain" description="GMPS ATP-PPase" evidence="11">
    <location>
        <begin position="199"/>
        <end position="387"/>
    </location>
</feature>
<evidence type="ECO:0000256" key="8">
    <source>
        <dbReference type="ARBA" id="ARBA00022962"/>
    </source>
</evidence>
<evidence type="ECO:0000256" key="2">
    <source>
        <dbReference type="ARBA" id="ARBA00005153"/>
    </source>
</evidence>
<keyword evidence="5 9" id="KW-0332">GMP biosynthesis</keyword>
<dbReference type="SUPFAM" id="SSF54810">
    <property type="entry name" value="GMP synthetase C-terminal dimerisation domain"/>
    <property type="match status" value="1"/>
</dbReference>
<keyword evidence="4 9" id="KW-0547">Nucleotide-binding</keyword>
<dbReference type="InterPro" id="IPR029062">
    <property type="entry name" value="Class_I_gatase-like"/>
</dbReference>
<dbReference type="Gene3D" id="3.40.50.880">
    <property type="match status" value="1"/>
</dbReference>
<dbReference type="PROSITE" id="PS51273">
    <property type="entry name" value="GATASE_TYPE_1"/>
    <property type="match status" value="1"/>
</dbReference>
<protein>
    <recommendedName>
        <fullName evidence="9">GMP synthase [glutamine-hydrolyzing]</fullName>
        <ecNumber evidence="9">6.3.5.2</ecNumber>
    </recommendedName>
    <alternativeName>
        <fullName evidence="9">GMP synthetase</fullName>
    </alternativeName>
    <alternativeName>
        <fullName evidence="9">Glutamine amidotransferase</fullName>
    </alternativeName>
</protein>
<comment type="pathway">
    <text evidence="2 9">Purine metabolism; GMP biosynthesis; GMP from XMP (L-Gln route): step 1/1.</text>
</comment>
<evidence type="ECO:0000313" key="13">
    <source>
        <dbReference type="Proteomes" id="UP000886857"/>
    </source>
</evidence>
<keyword evidence="7 9" id="KW-0067">ATP-binding</keyword>
<evidence type="ECO:0000256" key="9">
    <source>
        <dbReference type="HAMAP-Rule" id="MF_00344"/>
    </source>
</evidence>
<dbReference type="InterPro" id="IPR025777">
    <property type="entry name" value="GMPS_ATP_PPase_dom"/>
</dbReference>
<dbReference type="SUPFAM" id="SSF52317">
    <property type="entry name" value="Class I glutamine amidotransferase-like"/>
    <property type="match status" value="1"/>
</dbReference>
<evidence type="ECO:0000256" key="1">
    <source>
        <dbReference type="ARBA" id="ARBA00002332"/>
    </source>
</evidence>
<evidence type="ECO:0000256" key="10">
    <source>
        <dbReference type="PROSITE-ProRule" id="PRU00886"/>
    </source>
</evidence>
<evidence type="ECO:0000256" key="7">
    <source>
        <dbReference type="ARBA" id="ARBA00022840"/>
    </source>
</evidence>
<gene>
    <name evidence="9 12" type="primary">guaA</name>
    <name evidence="12" type="ORF">IAC73_03140</name>
</gene>
<dbReference type="FunFam" id="3.40.50.880:FF:000001">
    <property type="entry name" value="GMP synthase [glutamine-hydrolyzing]"/>
    <property type="match status" value="1"/>
</dbReference>
<dbReference type="InterPro" id="IPR001674">
    <property type="entry name" value="GMP_synth_C"/>
</dbReference>
<feature type="active site" evidence="9">
    <location>
        <position position="174"/>
    </location>
</feature>
<dbReference type="SUPFAM" id="SSF52402">
    <property type="entry name" value="Adenine nucleotide alpha hydrolases-like"/>
    <property type="match status" value="1"/>
</dbReference>
<reference evidence="12" key="2">
    <citation type="journal article" date="2021" name="PeerJ">
        <title>Extensive microbial diversity within the chicken gut microbiome revealed by metagenomics and culture.</title>
        <authorList>
            <person name="Gilroy R."/>
            <person name="Ravi A."/>
            <person name="Getino M."/>
            <person name="Pursley I."/>
            <person name="Horton D.L."/>
            <person name="Alikhan N.F."/>
            <person name="Baker D."/>
            <person name="Gharbi K."/>
            <person name="Hall N."/>
            <person name="Watson M."/>
            <person name="Adriaenssens E.M."/>
            <person name="Foster-Nyarko E."/>
            <person name="Jarju S."/>
            <person name="Secka A."/>
            <person name="Antonio M."/>
            <person name="Oren A."/>
            <person name="Chaudhuri R.R."/>
            <person name="La Ragione R."/>
            <person name="Hildebrand F."/>
            <person name="Pallen M.J."/>
        </authorList>
    </citation>
    <scope>NUCLEOTIDE SEQUENCE</scope>
    <source>
        <strain evidence="12">10406</strain>
    </source>
</reference>
<dbReference type="CDD" id="cd01997">
    <property type="entry name" value="GMP_synthase_C"/>
    <property type="match status" value="1"/>
</dbReference>
<evidence type="ECO:0000256" key="3">
    <source>
        <dbReference type="ARBA" id="ARBA00022598"/>
    </source>
</evidence>
<dbReference type="InterPro" id="IPR022955">
    <property type="entry name" value="GMP_synthase"/>
</dbReference>
<comment type="function">
    <text evidence="1 9">Catalyzes the synthesis of GMP from XMP.</text>
</comment>
<evidence type="ECO:0000256" key="4">
    <source>
        <dbReference type="ARBA" id="ARBA00022741"/>
    </source>
</evidence>
<feature type="active site" evidence="9">
    <location>
        <position position="172"/>
    </location>
</feature>
<sequence>MKEKDRQTVLVLDFGGQYKELIARSVRSLRVHSVILPGSTPAEEVRALAPIGIILTGGPFSVYEKDAPAADPALFGLGIPVLGICYGMQMMCAALGGKVSPCEVSEYGTTEVALTAPSPLFSGVKSPVRALMSHTDYVSELPEGFSVTAVTANCPAAAVACEEKRLYGVQFHPEVERTRGGRRMLGNFLFKVCGARGDYTMDAYIESEIGHIRETVGESEVVLGLSGGVDSAVAAALLERAIPGRLTCIFVDHGMMRKNERREIEEAFGGRSLRLVCVDASERFLGRLAGVTDPESKRKIVGEEFVRVFEEASADYADCFLAQGTIYPDVIESGAGGGANIKSHHNVGGLPAKSRFAGIVEPLRGLFKDEVRALGRKLGLPESMVARQPFPGPGLAVRCLGEVTREKLDILREADLIFREEMAKGGVRADQYFAVLTSSRSVGVVGDFRAYGYVVALRAVRTTDFMTCEYVRVPYAVLDRAAKRIVDEIEGAGRVVYDITGKPPATIEWE</sequence>
<keyword evidence="6 9" id="KW-0658">Purine biosynthesis</keyword>
<dbReference type="PROSITE" id="PS51553">
    <property type="entry name" value="GMPS_ATP_PPASE"/>
    <property type="match status" value="1"/>
</dbReference>
<accession>A0A9D1N9X0</accession>
<dbReference type="EC" id="6.3.5.2" evidence="9"/>
<dbReference type="InterPro" id="IPR022310">
    <property type="entry name" value="NAD/GMP_synthase"/>
</dbReference>
<dbReference type="Pfam" id="PF00117">
    <property type="entry name" value="GATase"/>
    <property type="match status" value="1"/>
</dbReference>
<evidence type="ECO:0000256" key="6">
    <source>
        <dbReference type="ARBA" id="ARBA00022755"/>
    </source>
</evidence>
<dbReference type="PRINTS" id="PR00096">
    <property type="entry name" value="GATASE"/>
</dbReference>
<reference evidence="12" key="1">
    <citation type="submission" date="2020-10" db="EMBL/GenBank/DDBJ databases">
        <authorList>
            <person name="Gilroy R."/>
        </authorList>
    </citation>
    <scope>NUCLEOTIDE SEQUENCE</scope>
    <source>
        <strain evidence="12">10406</strain>
    </source>
</reference>
<dbReference type="PANTHER" id="PTHR11922">
    <property type="entry name" value="GMP SYNTHASE-RELATED"/>
    <property type="match status" value="1"/>
</dbReference>
<dbReference type="Proteomes" id="UP000886857">
    <property type="component" value="Unassembled WGS sequence"/>
</dbReference>
<keyword evidence="8 9" id="KW-0315">Glutamine amidotransferase</keyword>
<comment type="catalytic activity">
    <reaction evidence="9">
        <text>XMP + L-glutamine + ATP + H2O = GMP + L-glutamate + AMP + diphosphate + 2 H(+)</text>
        <dbReference type="Rhea" id="RHEA:11680"/>
        <dbReference type="ChEBI" id="CHEBI:15377"/>
        <dbReference type="ChEBI" id="CHEBI:15378"/>
        <dbReference type="ChEBI" id="CHEBI:29985"/>
        <dbReference type="ChEBI" id="CHEBI:30616"/>
        <dbReference type="ChEBI" id="CHEBI:33019"/>
        <dbReference type="ChEBI" id="CHEBI:57464"/>
        <dbReference type="ChEBI" id="CHEBI:58115"/>
        <dbReference type="ChEBI" id="CHEBI:58359"/>
        <dbReference type="ChEBI" id="CHEBI:456215"/>
        <dbReference type="EC" id="6.3.5.2"/>
    </reaction>
</comment>
<dbReference type="CDD" id="cd01742">
    <property type="entry name" value="GATase1_GMP_Synthase"/>
    <property type="match status" value="1"/>
</dbReference>
<dbReference type="InterPro" id="IPR017926">
    <property type="entry name" value="GATASE"/>
</dbReference>
<dbReference type="InterPro" id="IPR014729">
    <property type="entry name" value="Rossmann-like_a/b/a_fold"/>
</dbReference>
<dbReference type="HAMAP" id="MF_00344">
    <property type="entry name" value="GMP_synthase"/>
    <property type="match status" value="1"/>
</dbReference>
<evidence type="ECO:0000259" key="11">
    <source>
        <dbReference type="PROSITE" id="PS51553"/>
    </source>
</evidence>
<dbReference type="Pfam" id="PF00958">
    <property type="entry name" value="GMP_synt_C"/>
    <property type="match status" value="1"/>
</dbReference>
<name>A0A9D1N9X0_9FIRM</name>
<evidence type="ECO:0000256" key="5">
    <source>
        <dbReference type="ARBA" id="ARBA00022749"/>
    </source>
</evidence>
<dbReference type="InterPro" id="IPR004739">
    <property type="entry name" value="GMP_synth_GATase"/>
</dbReference>
<dbReference type="PANTHER" id="PTHR11922:SF2">
    <property type="entry name" value="GMP SYNTHASE [GLUTAMINE-HYDROLYZING]"/>
    <property type="match status" value="1"/>
</dbReference>
<comment type="subunit">
    <text evidence="9">Homodimer.</text>
</comment>
<dbReference type="GO" id="GO:0005524">
    <property type="term" value="F:ATP binding"/>
    <property type="evidence" value="ECO:0007669"/>
    <property type="project" value="UniProtKB-UniRule"/>
</dbReference>
<dbReference type="NCBIfam" id="NF000848">
    <property type="entry name" value="PRK00074.1"/>
    <property type="match status" value="1"/>
</dbReference>
<keyword evidence="3 9" id="KW-0436">Ligase</keyword>
<dbReference type="EMBL" id="DVOE01000047">
    <property type="protein sequence ID" value="HIU98821.1"/>
    <property type="molecule type" value="Genomic_DNA"/>
</dbReference>
<organism evidence="12 13">
    <name type="scientific">Candidatus Limadaptatus stercoripullorum</name>
    <dbReference type="NCBI Taxonomy" id="2840846"/>
    <lineage>
        <taxon>Bacteria</taxon>
        <taxon>Bacillati</taxon>
        <taxon>Bacillota</taxon>
        <taxon>Clostridia</taxon>
        <taxon>Eubacteriales</taxon>
        <taxon>Candidatus Limadaptatus</taxon>
    </lineage>
</organism>
<dbReference type="AlphaFoldDB" id="A0A9D1N9X0"/>
<dbReference type="Pfam" id="PF02540">
    <property type="entry name" value="NAD_synthase"/>
    <property type="match status" value="1"/>
</dbReference>
<feature type="binding site" evidence="10">
    <location>
        <begin position="226"/>
        <end position="232"/>
    </location>
    <ligand>
        <name>ATP</name>
        <dbReference type="ChEBI" id="CHEBI:30616"/>
    </ligand>
</feature>
<proteinExistence type="inferred from homology"/>
<comment type="caution">
    <text evidence="12">The sequence shown here is derived from an EMBL/GenBank/DDBJ whole genome shotgun (WGS) entry which is preliminary data.</text>
</comment>
<dbReference type="GO" id="GO:0003921">
    <property type="term" value="F:GMP synthase activity"/>
    <property type="evidence" value="ECO:0007669"/>
    <property type="project" value="InterPro"/>
</dbReference>
<evidence type="ECO:0000313" key="12">
    <source>
        <dbReference type="EMBL" id="HIU98821.1"/>
    </source>
</evidence>
<dbReference type="Gene3D" id="3.30.300.10">
    <property type="match status" value="1"/>
</dbReference>
<dbReference type="FunFam" id="3.30.300.10:FF:000002">
    <property type="entry name" value="GMP synthase [glutamine-hydrolyzing]"/>
    <property type="match status" value="1"/>
</dbReference>
<dbReference type="GO" id="GO:0005829">
    <property type="term" value="C:cytosol"/>
    <property type="evidence" value="ECO:0007669"/>
    <property type="project" value="TreeGrafter"/>
</dbReference>
<dbReference type="NCBIfam" id="TIGR00888">
    <property type="entry name" value="guaA_Nterm"/>
    <property type="match status" value="1"/>
</dbReference>
<dbReference type="Gene3D" id="3.40.50.620">
    <property type="entry name" value="HUPs"/>
    <property type="match status" value="1"/>
</dbReference>
<dbReference type="NCBIfam" id="TIGR00884">
    <property type="entry name" value="guaA_Cterm"/>
    <property type="match status" value="1"/>
</dbReference>